<dbReference type="PANTHER" id="PTHR30632:SF0">
    <property type="entry name" value="SULFATE-BINDING PROTEIN"/>
    <property type="match status" value="1"/>
</dbReference>
<dbReference type="SUPFAM" id="SSF53850">
    <property type="entry name" value="Periplasmic binding protein-like II"/>
    <property type="match status" value="1"/>
</dbReference>
<dbReference type="InterPro" id="IPR050682">
    <property type="entry name" value="ModA/WtpA"/>
</dbReference>
<dbReference type="KEGG" id="hfv:R50_1803"/>
<dbReference type="AlphaFoldDB" id="A0A6F8ZHR4"/>
<accession>A0A6F8ZHR4</accession>
<keyword evidence="2" id="KW-1185">Reference proteome</keyword>
<dbReference type="PANTHER" id="PTHR30632">
    <property type="entry name" value="MOLYBDATE-BINDING PERIPLASMIC PROTEIN"/>
    <property type="match status" value="1"/>
</dbReference>
<proteinExistence type="predicted"/>
<name>A0A6F8ZHR4_9FIRM</name>
<reference evidence="1 2" key="1">
    <citation type="submission" date="2020-02" db="EMBL/GenBank/DDBJ databases">
        <authorList>
            <person name="Hogendoorn C."/>
        </authorList>
    </citation>
    <scope>NUCLEOTIDE SEQUENCE [LARGE SCALE GENOMIC DNA]</scope>
    <source>
        <strain evidence="1">R501</strain>
    </source>
</reference>
<sequence>MAEVPFLDLPGFDEMVDLVGDPLAADLVLFMNGNQFMVLPELLEGFRRAYPAVRSVYYETLPPGVLLGQLQAGSLRVGSLTLSVAPDVFAAGRGEMDAARRAGLVGEPAAYAQNRLALLVTRGNPLGIRGWDDLLRPEVVVALPNPATEGIARLVRAGITAALGTAAAQRVFEEKLRAGSTRVTTVHHRQTVAWLEAGEAHVGPVWLSEARWAVTTGRAVEPVPLPAEANPSGRYWAAVCSRAPHAAAARAFLDYLTGPEGQDVYRRYGFQALDGAPDAL</sequence>
<evidence type="ECO:0000313" key="2">
    <source>
        <dbReference type="Proteomes" id="UP000503399"/>
    </source>
</evidence>
<protein>
    <submittedName>
        <fullName evidence="1">Glycine/betaine ABC transporter substrate-binding protein</fullName>
    </submittedName>
</protein>
<dbReference type="Proteomes" id="UP000503399">
    <property type="component" value="Chromosome"/>
</dbReference>
<dbReference type="EMBL" id="LR778114">
    <property type="protein sequence ID" value="CAB1129304.1"/>
    <property type="molecule type" value="Genomic_DNA"/>
</dbReference>
<dbReference type="GO" id="GO:0030973">
    <property type="term" value="F:molybdate ion binding"/>
    <property type="evidence" value="ECO:0007669"/>
    <property type="project" value="TreeGrafter"/>
</dbReference>
<gene>
    <name evidence="1" type="ORF">R50_1803</name>
</gene>
<dbReference type="Pfam" id="PF13531">
    <property type="entry name" value="SBP_bac_11"/>
    <property type="match status" value="1"/>
</dbReference>
<dbReference type="Gene3D" id="3.40.190.10">
    <property type="entry name" value="Periplasmic binding protein-like II"/>
    <property type="match status" value="2"/>
</dbReference>
<organism evidence="1 2">
    <name type="scientific">Candidatus Hydrogenisulfobacillus filiaventi</name>
    <dbReference type="NCBI Taxonomy" id="2707344"/>
    <lineage>
        <taxon>Bacteria</taxon>
        <taxon>Bacillati</taxon>
        <taxon>Bacillota</taxon>
        <taxon>Clostridia</taxon>
        <taxon>Eubacteriales</taxon>
        <taxon>Clostridiales Family XVII. Incertae Sedis</taxon>
        <taxon>Candidatus Hydrogenisulfobacillus</taxon>
    </lineage>
</organism>
<dbReference type="GO" id="GO:0015689">
    <property type="term" value="P:molybdate ion transport"/>
    <property type="evidence" value="ECO:0007669"/>
    <property type="project" value="TreeGrafter"/>
</dbReference>
<evidence type="ECO:0000313" key="1">
    <source>
        <dbReference type="EMBL" id="CAB1129304.1"/>
    </source>
</evidence>